<evidence type="ECO:0000313" key="4">
    <source>
        <dbReference type="Proteomes" id="UP000662074"/>
    </source>
</evidence>
<dbReference type="AlphaFoldDB" id="A0A917J7R9"/>
<keyword evidence="4" id="KW-1185">Reference proteome</keyword>
<dbReference type="GO" id="GO:0046872">
    <property type="term" value="F:metal ion binding"/>
    <property type="evidence" value="ECO:0007669"/>
    <property type="project" value="UniProtKB-KW"/>
</dbReference>
<evidence type="ECO:0000313" key="3">
    <source>
        <dbReference type="EMBL" id="GGI50695.1"/>
    </source>
</evidence>
<dbReference type="SUPFAM" id="SSF51182">
    <property type="entry name" value="RmlC-like cupins"/>
    <property type="match status" value="1"/>
</dbReference>
<comment type="caution">
    <text evidence="3">The sequence shown here is derived from an EMBL/GenBank/DDBJ whole genome shotgun (WGS) entry which is preliminary data.</text>
</comment>
<dbReference type="InterPro" id="IPR051610">
    <property type="entry name" value="GPI/OXD"/>
</dbReference>
<dbReference type="PANTHER" id="PTHR35848:SF9">
    <property type="entry name" value="SLL1358 PROTEIN"/>
    <property type="match status" value="1"/>
</dbReference>
<dbReference type="InterPro" id="IPR013096">
    <property type="entry name" value="Cupin_2"/>
</dbReference>
<evidence type="ECO:0000256" key="1">
    <source>
        <dbReference type="ARBA" id="ARBA00022723"/>
    </source>
</evidence>
<dbReference type="Pfam" id="PF07883">
    <property type="entry name" value="Cupin_2"/>
    <property type="match status" value="1"/>
</dbReference>
<reference evidence="3" key="1">
    <citation type="journal article" date="2014" name="Int. J. Syst. Evol. Microbiol.">
        <title>Complete genome sequence of Corynebacterium casei LMG S-19264T (=DSM 44701T), isolated from a smear-ripened cheese.</title>
        <authorList>
            <consortium name="US DOE Joint Genome Institute (JGI-PGF)"/>
            <person name="Walter F."/>
            <person name="Albersmeier A."/>
            <person name="Kalinowski J."/>
            <person name="Ruckert C."/>
        </authorList>
    </citation>
    <scope>NUCLEOTIDE SEQUENCE</scope>
    <source>
        <strain evidence="3">CCM 8711</strain>
    </source>
</reference>
<dbReference type="PANTHER" id="PTHR35848">
    <property type="entry name" value="OXALATE-BINDING PROTEIN"/>
    <property type="match status" value="1"/>
</dbReference>
<dbReference type="Gene3D" id="2.60.120.10">
    <property type="entry name" value="Jelly Rolls"/>
    <property type="match status" value="1"/>
</dbReference>
<keyword evidence="1" id="KW-0479">Metal-binding</keyword>
<dbReference type="InterPro" id="IPR011051">
    <property type="entry name" value="RmlC_Cupin_sf"/>
</dbReference>
<sequence length="116" mass="13260">MESLFSKENCLSQYPWGDGCHSWNFVDSDALSVKQELMPPTAVEKLHYHEHATQFFFVLSGTAIFVVDGQVILVKPQQGLEIRPGQKHRISNHAETDLKFILYSHPSTKNDRIDCE</sequence>
<name>A0A917J7R9_9SPHI</name>
<proteinExistence type="predicted"/>
<dbReference type="InterPro" id="IPR014710">
    <property type="entry name" value="RmlC-like_jellyroll"/>
</dbReference>
<reference evidence="3" key="2">
    <citation type="submission" date="2020-09" db="EMBL/GenBank/DDBJ databases">
        <authorList>
            <person name="Sun Q."/>
            <person name="Sedlacek I."/>
        </authorList>
    </citation>
    <scope>NUCLEOTIDE SEQUENCE</scope>
    <source>
        <strain evidence="3">CCM 8711</strain>
    </source>
</reference>
<accession>A0A917J7R9</accession>
<feature type="domain" description="Cupin type-2" evidence="2">
    <location>
        <begin position="37"/>
        <end position="101"/>
    </location>
</feature>
<gene>
    <name evidence="3" type="ORF">GCM10011425_19070</name>
</gene>
<dbReference type="Proteomes" id="UP000662074">
    <property type="component" value="Unassembled WGS sequence"/>
</dbReference>
<organism evidence="3 4">
    <name type="scientific">Mucilaginibacter galii</name>
    <dbReference type="NCBI Taxonomy" id="2005073"/>
    <lineage>
        <taxon>Bacteria</taxon>
        <taxon>Pseudomonadati</taxon>
        <taxon>Bacteroidota</taxon>
        <taxon>Sphingobacteriia</taxon>
        <taxon>Sphingobacteriales</taxon>
        <taxon>Sphingobacteriaceae</taxon>
        <taxon>Mucilaginibacter</taxon>
    </lineage>
</organism>
<dbReference type="RefSeq" id="WP_188416078.1">
    <property type="nucleotide sequence ID" value="NZ_BMDO01000004.1"/>
</dbReference>
<evidence type="ECO:0000259" key="2">
    <source>
        <dbReference type="Pfam" id="PF07883"/>
    </source>
</evidence>
<dbReference type="EMBL" id="BMDO01000004">
    <property type="protein sequence ID" value="GGI50695.1"/>
    <property type="molecule type" value="Genomic_DNA"/>
</dbReference>
<protein>
    <submittedName>
        <fullName evidence="3">Cupin</fullName>
    </submittedName>
</protein>